<proteinExistence type="predicted"/>
<dbReference type="PANTHER" id="PTHR43884:SF12">
    <property type="entry name" value="ISOVALERYL-COA DEHYDROGENASE, MITOCHONDRIAL-RELATED"/>
    <property type="match status" value="1"/>
</dbReference>
<protein>
    <submittedName>
        <fullName evidence="1">Acyl-CoA dehydrogenase</fullName>
    </submittedName>
</protein>
<dbReference type="Gene3D" id="1.20.140.10">
    <property type="entry name" value="Butyryl-CoA Dehydrogenase, subunit A, domain 3"/>
    <property type="match status" value="1"/>
</dbReference>
<comment type="caution">
    <text evidence="1">The sequence shown here is derived from an EMBL/GenBank/DDBJ whole genome shotgun (WGS) entry which is preliminary data.</text>
</comment>
<keyword evidence="2" id="KW-1185">Reference proteome</keyword>
<dbReference type="AlphaFoldDB" id="A0A7Y7E6N6"/>
<dbReference type="SUPFAM" id="SSF47203">
    <property type="entry name" value="Acyl-CoA dehydrogenase C-terminal domain-like"/>
    <property type="match status" value="1"/>
</dbReference>
<dbReference type="InterPro" id="IPR037069">
    <property type="entry name" value="AcylCoA_DH/ox_N_sf"/>
</dbReference>
<dbReference type="InterPro" id="IPR009100">
    <property type="entry name" value="AcylCoA_DH/oxidase_NM_dom_sf"/>
</dbReference>
<dbReference type="GO" id="GO:0050660">
    <property type="term" value="F:flavin adenine dinucleotide binding"/>
    <property type="evidence" value="ECO:0007669"/>
    <property type="project" value="InterPro"/>
</dbReference>
<dbReference type="RefSeq" id="WP_171079271.1">
    <property type="nucleotide sequence ID" value="NZ_BNBU01000003.1"/>
</dbReference>
<dbReference type="PANTHER" id="PTHR43884">
    <property type="entry name" value="ACYL-COA DEHYDROGENASE"/>
    <property type="match status" value="1"/>
</dbReference>
<dbReference type="InterPro" id="IPR046373">
    <property type="entry name" value="Acyl-CoA_Oxase/DH_mid-dom_sf"/>
</dbReference>
<accession>A0A7Y7E6N6</accession>
<name>A0A7Y7E6N6_STRMO</name>
<dbReference type="SUPFAM" id="SSF56645">
    <property type="entry name" value="Acyl-CoA dehydrogenase NM domain-like"/>
    <property type="match status" value="1"/>
</dbReference>
<dbReference type="Gene3D" id="2.40.110.10">
    <property type="entry name" value="Butyryl-CoA Dehydrogenase, subunit A, domain 2"/>
    <property type="match status" value="1"/>
</dbReference>
<sequence length="591" mass="62583">MTTAVEVSGTELGGNSVQERITRLERGFGDLDDPGNPLGAEQFVRADRERRILPAAENLLDGFGLNAEFVPRELGGRLEGLDALVQVMRSVFRRDASLGLGYGMSSYMSAVVVWAGGSAGQQRAAAELLLAGGRMACAYPQPAEGNDFLHNRFTTVPDGSGFLLSGRKEALNNAARATSLLLFAHSGREPDGSGDPRTEDACSAFLIDTPAPGTPGFRLLPRRTTTGTRGCLVHGLEFTRYRIGADRVLGAPLAGAGLAARAFPVIRSAGPSMALGCADTALRTTVAFARSHRARSRASLATPRTRTALLDAFGDLLLCDALALVATRSLHLLPRESATLGAVVKYLLPMLLTEMVYDLSIVLGSEAYARGGTYAAFQKSARDLPMIGLGPVGSAASRAAIAAHLIRLPALRPPTDGDAPDRPELFRPFGRQLPSLCPPEPAPPTDGDSLVGSLDRAVEQARGLGGGATERALAGYATALGAELERLRRDCRELVDGHRPPVPRVYALADRYALIAAGAACLGVWQHHTGPADSLLAGPDGAVMVLARLLRRLDPATPKPPPQGVERLLAELQRRFDDARSYDLYATVIGR</sequence>
<evidence type="ECO:0000313" key="2">
    <source>
        <dbReference type="Proteomes" id="UP000587462"/>
    </source>
</evidence>
<dbReference type="GO" id="GO:0003995">
    <property type="term" value="F:acyl-CoA dehydrogenase activity"/>
    <property type="evidence" value="ECO:0007669"/>
    <property type="project" value="TreeGrafter"/>
</dbReference>
<dbReference type="EMBL" id="JABBXF010000012">
    <property type="protein sequence ID" value="NVK77489.1"/>
    <property type="molecule type" value="Genomic_DNA"/>
</dbReference>
<dbReference type="InterPro" id="IPR036250">
    <property type="entry name" value="AcylCo_DH-like_C"/>
</dbReference>
<dbReference type="Gene3D" id="1.10.540.10">
    <property type="entry name" value="Acyl-CoA dehydrogenase/oxidase, N-terminal domain"/>
    <property type="match status" value="1"/>
</dbReference>
<evidence type="ECO:0000313" key="1">
    <source>
        <dbReference type="EMBL" id="NVK77489.1"/>
    </source>
</evidence>
<dbReference type="Proteomes" id="UP000587462">
    <property type="component" value="Unassembled WGS sequence"/>
</dbReference>
<reference evidence="1 2" key="1">
    <citation type="submission" date="2020-04" db="EMBL/GenBank/DDBJ databases">
        <title>Draft Genome Sequence of Streptomyces morookaense DSM 40503, an 8-azaguanine-producing strain.</title>
        <authorList>
            <person name="Qi J."/>
            <person name="Gao J.-M."/>
        </authorList>
    </citation>
    <scope>NUCLEOTIDE SEQUENCE [LARGE SCALE GENOMIC DNA]</scope>
    <source>
        <strain evidence="1 2">DSM 40503</strain>
    </source>
</reference>
<gene>
    <name evidence="1" type="ORF">HG542_07410</name>
</gene>
<organism evidence="1 2">
    <name type="scientific">Streptomyces morookaense</name>
    <name type="common">Streptoverticillium morookaense</name>
    <dbReference type="NCBI Taxonomy" id="1970"/>
    <lineage>
        <taxon>Bacteria</taxon>
        <taxon>Bacillati</taxon>
        <taxon>Actinomycetota</taxon>
        <taxon>Actinomycetes</taxon>
        <taxon>Kitasatosporales</taxon>
        <taxon>Streptomycetaceae</taxon>
        <taxon>Streptomyces</taxon>
    </lineage>
</organism>